<evidence type="ECO:0000256" key="1">
    <source>
        <dbReference type="SAM" id="MobiDB-lite"/>
    </source>
</evidence>
<name>A0A1H9NBJ6_9ACTN</name>
<dbReference type="SUPFAM" id="SSF50974">
    <property type="entry name" value="Nitrous oxide reductase, N-terminal domain"/>
    <property type="match status" value="1"/>
</dbReference>
<accession>A0A1H9NBJ6</accession>
<dbReference type="OrthoDB" id="275270at2"/>
<dbReference type="GO" id="GO:0005975">
    <property type="term" value="P:carbohydrate metabolic process"/>
    <property type="evidence" value="ECO:0007669"/>
    <property type="project" value="UniProtKB-ARBA"/>
</dbReference>
<keyword evidence="2" id="KW-0645">Protease</keyword>
<sequence length="1145" mass="122060">MIKQLTSLNDAKAAVEDVNRGLVWLVEGDLPRLASWDLAAGQLSRHLDLPSPPSGVALSGDRKDVLIALQDGTVVTVPADDPAAGMTRVVQIPLELGQMAATTPLTGRGHALAVAGPASRVVSVRLSDGQVRNVVDVPDLTGVTASASDVWAAATTAGEGRLHKITTGTTQGLVSGQLPTGHLTVSADRELLLTAHPAADRVSAFRFADGSVTVCATDTPGLEGRIVEMHGLDDGRFLLVTGEGLAVADDLGDLESRPRLVPPADPLFVGSWIPLQYDLSGSALTGDDLSFVVHGAPDAALVSHASTTPGPEGHKVPMLIAGGLLGEFEVSMVETATGVELDRVTFEVTDHWRDPDHGPSKMLQGDSAPPPAGDWGGGPNTPQNLGTNAHNGRWRVLVLLVNTRDGAFPATDPGLAAARKAILDEVQDGATFNGQTRSARHYYEELSGWNPSTGRGLTVQAYNNRVYGPVTLPEGWGSYFAQKKDAAGTVIDARWSSLGATVQTIITRTISDGLLTNADYSNIDVLLMVPFSPDAPGTGTNRFVWPHASSARTFLAGTNVANDQETFGFIFVPPDFATQDGRQVHTTLSHELGHTLGLPDLYNFPSYTPDITGRLTGNWDMMAGSRDTLPHFTLSNRMRQGWVDAAHLKLYNFAGAASVNDSITLHAAELGTPPAGRVRGIEIRRADGWNAYVEYRGRQPGQIGDTLPADRRVVITDVTSDAFITPNSRPPIIFVQNDEDGDGPILDTAADYEDLEPATQTTLLVKVDSTAADNAVVKLEYGSDGRPDPGIRPWSGGPDWQSPDIEVRNAKSVADPGRWYNTPWVGNPNSVIAKVRNSGDLLCKGVVVDFYVTEFTVGDGPWIPLGSDTRDIPPNATQEFTAGWSPTSATGHYCIIVRIRLYQDPTVAGVVETNIYNNEARSNYTRFVSASASPSSRALARIQLANPFEDSAVVTAVVHQTHRFHRVYLDHQWLRVPGGGSRPVQVFDEALAGFPEAEEYGDITESLWGRDNKVSIEGWAERPFPSDCGAPTLTGGAGVRVGSGRATTTRVTEAYLSYAAGTVEYVDGAGGAPDGKIVVVAQEADESGIIDPIGDRVTVEGTVQNGQFSFEFRRPLDAEHGMVQAHFLGDFGAAPSESEAVLVHE</sequence>
<dbReference type="RefSeq" id="WP_074998221.1">
    <property type="nucleotide sequence ID" value="NZ_FOGO01000001.1"/>
</dbReference>
<dbReference type="InterPro" id="IPR013783">
    <property type="entry name" value="Ig-like_fold"/>
</dbReference>
<dbReference type="Gene3D" id="2.60.40.10">
    <property type="entry name" value="Immunoglobulins"/>
    <property type="match status" value="1"/>
</dbReference>
<evidence type="ECO:0000313" key="3">
    <source>
        <dbReference type="Proteomes" id="UP000182841"/>
    </source>
</evidence>
<dbReference type="GO" id="GO:0008237">
    <property type="term" value="F:metallopeptidase activity"/>
    <property type="evidence" value="ECO:0007669"/>
    <property type="project" value="UniProtKB-KW"/>
</dbReference>
<dbReference type="InterPro" id="IPR011045">
    <property type="entry name" value="N2O_reductase_N"/>
</dbReference>
<dbReference type="GO" id="GO:0006508">
    <property type="term" value="P:proteolysis"/>
    <property type="evidence" value="ECO:0007669"/>
    <property type="project" value="UniProtKB-KW"/>
</dbReference>
<dbReference type="PANTHER" id="PTHR41775">
    <property type="entry name" value="SECRETED PROTEIN-RELATED"/>
    <property type="match status" value="1"/>
</dbReference>
<dbReference type="Proteomes" id="UP000182841">
    <property type="component" value="Unassembled WGS sequence"/>
</dbReference>
<organism evidence="2 3">
    <name type="scientific">Streptomyces qinglanensis</name>
    <dbReference type="NCBI Taxonomy" id="943816"/>
    <lineage>
        <taxon>Bacteria</taxon>
        <taxon>Bacillati</taxon>
        <taxon>Actinomycetota</taxon>
        <taxon>Actinomycetes</taxon>
        <taxon>Kitasatosporales</taxon>
        <taxon>Streptomycetaceae</taxon>
        <taxon>Streptomyces</taxon>
    </lineage>
</organism>
<dbReference type="InterPro" id="IPR015943">
    <property type="entry name" value="WD40/YVTN_repeat-like_dom_sf"/>
</dbReference>
<gene>
    <name evidence="2" type="ORF">SAMN05421870_101259</name>
</gene>
<keyword evidence="2" id="KW-0378">Hydrolase</keyword>
<protein>
    <submittedName>
        <fullName evidence="2">M6 family metalloprotease domain-containing protein</fullName>
    </submittedName>
</protein>
<proteinExistence type="predicted"/>
<evidence type="ECO:0000313" key="2">
    <source>
        <dbReference type="EMBL" id="SER33312.1"/>
    </source>
</evidence>
<dbReference type="AlphaFoldDB" id="A0A1H9NBJ6"/>
<feature type="region of interest" description="Disordered" evidence="1">
    <location>
        <begin position="350"/>
        <end position="388"/>
    </location>
</feature>
<dbReference type="EMBL" id="FOGO01000001">
    <property type="protein sequence ID" value="SER33312.1"/>
    <property type="molecule type" value="Genomic_DNA"/>
</dbReference>
<dbReference type="PANTHER" id="PTHR41775:SF1">
    <property type="entry name" value="PEPTIDASE M6-LIKE DOMAIN-CONTAINING PROTEIN"/>
    <property type="match status" value="1"/>
</dbReference>
<keyword evidence="2" id="KW-0482">Metalloprotease</keyword>
<dbReference type="Gene3D" id="2.130.10.10">
    <property type="entry name" value="YVTN repeat-like/Quinoprotein amine dehydrogenase"/>
    <property type="match status" value="1"/>
</dbReference>
<feature type="compositionally biased region" description="Basic and acidic residues" evidence="1">
    <location>
        <begin position="350"/>
        <end position="359"/>
    </location>
</feature>
<feature type="region of interest" description="Disordered" evidence="1">
    <location>
        <begin position="783"/>
        <end position="802"/>
    </location>
</feature>
<dbReference type="SUPFAM" id="SSF55486">
    <property type="entry name" value="Metalloproteases ('zincins'), catalytic domain"/>
    <property type="match status" value="1"/>
</dbReference>
<reference evidence="3" key="1">
    <citation type="submission" date="2016-10" db="EMBL/GenBank/DDBJ databases">
        <authorList>
            <person name="Varghese N."/>
            <person name="Submissions S."/>
        </authorList>
    </citation>
    <scope>NUCLEOTIDE SEQUENCE [LARGE SCALE GENOMIC DNA]</scope>
    <source>
        <strain evidence="3">CGMCC 4.6825</strain>
    </source>
</reference>
<keyword evidence="3" id="KW-1185">Reference proteome</keyword>